<evidence type="ECO:0000256" key="7">
    <source>
        <dbReference type="ARBA" id="ARBA00022553"/>
    </source>
</evidence>
<evidence type="ECO:0000259" key="14">
    <source>
        <dbReference type="PROSITE" id="PS50109"/>
    </source>
</evidence>
<keyword evidence="6" id="KW-1003">Cell membrane</keyword>
<evidence type="ECO:0000256" key="10">
    <source>
        <dbReference type="ARBA" id="ARBA00022777"/>
    </source>
</evidence>
<keyword evidence="8 16" id="KW-0808">Transferase</keyword>
<dbReference type="CDD" id="cd06225">
    <property type="entry name" value="HAMP"/>
    <property type="match status" value="1"/>
</dbReference>
<dbReference type="EMBL" id="CAJVCE010000002">
    <property type="protein sequence ID" value="CAG7624586.1"/>
    <property type="molecule type" value="Genomic_DNA"/>
</dbReference>
<comment type="caution">
    <text evidence="16">The sequence shown here is derived from an EMBL/GenBank/DDBJ whole genome shotgun (WGS) entry which is preliminary data.</text>
</comment>
<keyword evidence="12 13" id="KW-0472">Membrane</keyword>
<evidence type="ECO:0000256" key="11">
    <source>
        <dbReference type="ARBA" id="ARBA00022840"/>
    </source>
</evidence>
<evidence type="ECO:0000256" key="13">
    <source>
        <dbReference type="SAM" id="Phobius"/>
    </source>
</evidence>
<dbReference type="InterPro" id="IPR041610">
    <property type="entry name" value="ArlS_N"/>
</dbReference>
<keyword evidence="13" id="KW-0812">Transmembrane</keyword>
<comment type="catalytic activity">
    <reaction evidence="1">
        <text>ATP + protein L-histidine = ADP + protein N-phospho-L-histidine.</text>
        <dbReference type="EC" id="2.7.13.3"/>
    </reaction>
</comment>
<dbReference type="Pfam" id="PF00672">
    <property type="entry name" value="HAMP"/>
    <property type="match status" value="1"/>
</dbReference>
<dbReference type="SMART" id="SM00304">
    <property type="entry name" value="HAMP"/>
    <property type="match status" value="1"/>
</dbReference>
<accession>A0ABM8VCN4</accession>
<keyword evidence="13" id="KW-1133">Transmembrane helix</keyword>
<feature type="transmembrane region" description="Helical" evidence="13">
    <location>
        <begin position="20"/>
        <end position="40"/>
    </location>
</feature>
<feature type="domain" description="HAMP" evidence="15">
    <location>
        <begin position="191"/>
        <end position="244"/>
    </location>
</feature>
<evidence type="ECO:0000313" key="16">
    <source>
        <dbReference type="EMBL" id="CAG7624586.1"/>
    </source>
</evidence>
<evidence type="ECO:0000256" key="1">
    <source>
        <dbReference type="ARBA" id="ARBA00000085"/>
    </source>
</evidence>
<keyword evidence="17" id="KW-1185">Reference proteome</keyword>
<evidence type="ECO:0000256" key="3">
    <source>
        <dbReference type="ARBA" id="ARBA00004236"/>
    </source>
</evidence>
<dbReference type="InterPro" id="IPR003660">
    <property type="entry name" value="HAMP_dom"/>
</dbReference>
<keyword evidence="11" id="KW-0067">ATP-binding</keyword>
<evidence type="ECO:0000256" key="12">
    <source>
        <dbReference type="ARBA" id="ARBA00023136"/>
    </source>
</evidence>
<evidence type="ECO:0000256" key="5">
    <source>
        <dbReference type="ARBA" id="ARBA00015735"/>
    </source>
</evidence>
<evidence type="ECO:0000256" key="2">
    <source>
        <dbReference type="ARBA" id="ARBA00004141"/>
    </source>
</evidence>
<dbReference type="InterPro" id="IPR003594">
    <property type="entry name" value="HATPase_dom"/>
</dbReference>
<feature type="transmembrane region" description="Helical" evidence="13">
    <location>
        <begin position="167"/>
        <end position="190"/>
    </location>
</feature>
<name>A0ABM8VCN4_9BACL</name>
<evidence type="ECO:0000256" key="6">
    <source>
        <dbReference type="ARBA" id="ARBA00022475"/>
    </source>
</evidence>
<feature type="domain" description="Histidine kinase" evidence="14">
    <location>
        <begin position="252"/>
        <end position="468"/>
    </location>
</feature>
<evidence type="ECO:0000256" key="9">
    <source>
        <dbReference type="ARBA" id="ARBA00022741"/>
    </source>
</evidence>
<dbReference type="Proteomes" id="UP000730618">
    <property type="component" value="Unassembled WGS sequence"/>
</dbReference>
<dbReference type="CDD" id="cd00082">
    <property type="entry name" value="HisKA"/>
    <property type="match status" value="1"/>
</dbReference>
<dbReference type="PROSITE" id="PS50885">
    <property type="entry name" value="HAMP"/>
    <property type="match status" value="1"/>
</dbReference>
<dbReference type="EC" id="2.7.13.3" evidence="4"/>
<dbReference type="InterPro" id="IPR003661">
    <property type="entry name" value="HisK_dim/P_dom"/>
</dbReference>
<dbReference type="SMART" id="SM00388">
    <property type="entry name" value="HisKA"/>
    <property type="match status" value="1"/>
</dbReference>
<proteinExistence type="predicted"/>
<dbReference type="InterPro" id="IPR050398">
    <property type="entry name" value="HssS/ArlS-like"/>
</dbReference>
<sequence length="468" mass="54039">MRKPIRDFFVRLPIRWKMIFWSSTFIFFLFAFYTLAQYMVLKNWMLKHETDLIQKSMGQLQDYFLEKGEVLNEREILKSRSFVKQVNQKDQFIRILNEEGAPILTVTDQVPTEWVVPKKVSRREMTDQRDANEHLIILRSPLITDHFQGTIEIIGYLETFDEVNEELIIVMFVGCVLSILFSALGGTFIAGRFLAPVRALSVAIQNVKQKGLHERVHHIENGDELAHLAALFNDMMNQLERVFLQQKQFLEDASHELRTPVTILEGHLSMLNRWGKANPDVLEESLQASLQEVKRLRGMVQELTMLIRAETPDIQEKRELIHVEEVAEQTVKSFASAHPQFQFQLDLERLSGIRIEMVGLHLEQILLIVLDNAIKYTGEHRSVEVKGAVLDGWAEVTIADRGIGIPEDELPYVFDRFYRVDKARSRKRGGSGLGLSIAKRLTEMYRGHIRIASNENEGTTVTIRFPLD</sequence>
<evidence type="ECO:0000256" key="8">
    <source>
        <dbReference type="ARBA" id="ARBA00022679"/>
    </source>
</evidence>
<organism evidence="16 17">
    <name type="scientific">Paenibacillus allorhizosphaerae</name>
    <dbReference type="NCBI Taxonomy" id="2849866"/>
    <lineage>
        <taxon>Bacteria</taxon>
        <taxon>Bacillati</taxon>
        <taxon>Bacillota</taxon>
        <taxon>Bacilli</taxon>
        <taxon>Bacillales</taxon>
        <taxon>Paenibacillaceae</taxon>
        <taxon>Paenibacillus</taxon>
    </lineage>
</organism>
<dbReference type="Pfam" id="PF18719">
    <property type="entry name" value="ArlS_N"/>
    <property type="match status" value="1"/>
</dbReference>
<dbReference type="Pfam" id="PF00512">
    <property type="entry name" value="HisKA"/>
    <property type="match status" value="1"/>
</dbReference>
<dbReference type="PANTHER" id="PTHR45528:SF12">
    <property type="entry name" value="SENSOR HISTIDINE KINASE ARSS"/>
    <property type="match status" value="1"/>
</dbReference>
<evidence type="ECO:0000259" key="15">
    <source>
        <dbReference type="PROSITE" id="PS50885"/>
    </source>
</evidence>
<protein>
    <recommendedName>
        <fullName evidence="5">Signal transduction histidine-protein kinase ArlS</fullName>
        <ecNumber evidence="4">2.7.13.3</ecNumber>
    </recommendedName>
</protein>
<gene>
    <name evidence="16" type="primary">sasA_5</name>
    <name evidence="16" type="ORF">PAECIP111802_01080</name>
</gene>
<dbReference type="GO" id="GO:0016740">
    <property type="term" value="F:transferase activity"/>
    <property type="evidence" value="ECO:0007669"/>
    <property type="project" value="UniProtKB-KW"/>
</dbReference>
<comment type="subcellular location">
    <subcellularLocation>
        <location evidence="3">Cell membrane</location>
    </subcellularLocation>
    <subcellularLocation>
        <location evidence="2">Membrane</location>
        <topology evidence="2">Multi-pass membrane protein</topology>
    </subcellularLocation>
</comment>
<keyword evidence="9" id="KW-0547">Nucleotide-binding</keyword>
<keyword evidence="7" id="KW-0597">Phosphoprotein</keyword>
<dbReference type="PROSITE" id="PS50109">
    <property type="entry name" value="HIS_KIN"/>
    <property type="match status" value="1"/>
</dbReference>
<evidence type="ECO:0000256" key="4">
    <source>
        <dbReference type="ARBA" id="ARBA00012438"/>
    </source>
</evidence>
<reference evidence="16 17" key="1">
    <citation type="submission" date="2021-06" db="EMBL/GenBank/DDBJ databases">
        <authorList>
            <person name="Criscuolo A."/>
        </authorList>
    </citation>
    <scope>NUCLEOTIDE SEQUENCE [LARGE SCALE GENOMIC DNA]</scope>
    <source>
        <strain evidence="17">CIP 111802</strain>
    </source>
</reference>
<keyword evidence="10" id="KW-0418">Kinase</keyword>
<dbReference type="SMART" id="SM00387">
    <property type="entry name" value="HATPase_c"/>
    <property type="match status" value="1"/>
</dbReference>
<dbReference type="InterPro" id="IPR005467">
    <property type="entry name" value="His_kinase_dom"/>
</dbReference>
<evidence type="ECO:0000313" key="17">
    <source>
        <dbReference type="Proteomes" id="UP000730618"/>
    </source>
</evidence>
<dbReference type="PANTHER" id="PTHR45528">
    <property type="entry name" value="SENSOR HISTIDINE KINASE CPXA"/>
    <property type="match status" value="1"/>
</dbReference>
<dbReference type="Pfam" id="PF02518">
    <property type="entry name" value="HATPase_c"/>
    <property type="match status" value="1"/>
</dbReference>
<dbReference type="CDD" id="cd00075">
    <property type="entry name" value="HATPase"/>
    <property type="match status" value="1"/>
</dbReference>